<dbReference type="PANTHER" id="PTHR34221:SF4">
    <property type="entry name" value="CHROMOSOME LG9 OPEN READING FRAME, HUMAN C17ORF98"/>
    <property type="match status" value="1"/>
</dbReference>
<evidence type="ECO:0000313" key="1">
    <source>
        <dbReference type="EMBL" id="GCB75741.1"/>
    </source>
</evidence>
<evidence type="ECO:0000313" key="2">
    <source>
        <dbReference type="Proteomes" id="UP000288216"/>
    </source>
</evidence>
<dbReference type="OMA" id="RRNCPKL"/>
<comment type="caution">
    <text evidence="1">The sequence shown here is derived from an EMBL/GenBank/DDBJ whole genome shotgun (WGS) entry which is preliminary data.</text>
</comment>
<organism evidence="1 2">
    <name type="scientific">Scyliorhinus torazame</name>
    <name type="common">Cloudy catshark</name>
    <name type="synonym">Catulus torazame</name>
    <dbReference type="NCBI Taxonomy" id="75743"/>
    <lineage>
        <taxon>Eukaryota</taxon>
        <taxon>Metazoa</taxon>
        <taxon>Chordata</taxon>
        <taxon>Craniata</taxon>
        <taxon>Vertebrata</taxon>
        <taxon>Chondrichthyes</taxon>
        <taxon>Elasmobranchii</taxon>
        <taxon>Galeomorphii</taxon>
        <taxon>Galeoidea</taxon>
        <taxon>Carcharhiniformes</taxon>
        <taxon>Scyliorhinidae</taxon>
        <taxon>Scyliorhinus</taxon>
    </lineage>
</organism>
<proteinExistence type="predicted"/>
<dbReference type="EMBL" id="BFAA01009960">
    <property type="protein sequence ID" value="GCB75741.1"/>
    <property type="molecule type" value="Genomic_DNA"/>
</dbReference>
<dbReference type="OrthoDB" id="9935043at2759"/>
<accession>A0A401PRK5</accession>
<dbReference type="Proteomes" id="UP000288216">
    <property type="component" value="Unassembled WGS sequence"/>
</dbReference>
<keyword evidence="2" id="KW-1185">Reference proteome</keyword>
<dbReference type="AlphaFoldDB" id="A0A401PRK5"/>
<sequence length="150" mass="16233">MIGDNSNNNKETPPGRRAAITLAMMVSGLPPRFAPPPPKAELRRREKAFLLDCVAVSSIAKDHSQSAPRAASIIPPYNPLEGRRVLACSRSKPLPPLFRKTGQPGGGTSIQDRFQFPGAAASYLRTRNQNGAVTVYYVAAKRQLHNPTTA</sequence>
<reference evidence="1 2" key="1">
    <citation type="journal article" date="2018" name="Nat. Ecol. Evol.">
        <title>Shark genomes provide insights into elasmobranch evolution and the origin of vertebrates.</title>
        <authorList>
            <person name="Hara Y"/>
            <person name="Yamaguchi K"/>
            <person name="Onimaru K"/>
            <person name="Kadota M"/>
            <person name="Koyanagi M"/>
            <person name="Keeley SD"/>
            <person name="Tatsumi K"/>
            <person name="Tanaka K"/>
            <person name="Motone F"/>
            <person name="Kageyama Y"/>
            <person name="Nozu R"/>
            <person name="Adachi N"/>
            <person name="Nishimura O"/>
            <person name="Nakagawa R"/>
            <person name="Tanegashima C"/>
            <person name="Kiyatake I"/>
            <person name="Matsumoto R"/>
            <person name="Murakumo K"/>
            <person name="Nishida K"/>
            <person name="Terakita A"/>
            <person name="Kuratani S"/>
            <person name="Sato K"/>
            <person name="Hyodo S Kuraku.S."/>
        </authorList>
    </citation>
    <scope>NUCLEOTIDE SEQUENCE [LARGE SCALE GENOMIC DNA]</scope>
</reference>
<dbReference type="Pfam" id="PF15075">
    <property type="entry name" value="SPMAP1-like"/>
    <property type="match status" value="1"/>
</dbReference>
<gene>
    <name evidence="1" type="ORF">scyTo_0016467</name>
</gene>
<protein>
    <submittedName>
        <fullName evidence="1">Uncharacterized protein</fullName>
    </submittedName>
</protein>
<dbReference type="PANTHER" id="PTHR34221">
    <property type="entry name" value="HYPOTHETICAL PROTEIN LOC691189"/>
    <property type="match status" value="1"/>
</dbReference>
<name>A0A401PRK5_SCYTO</name>
<dbReference type="InterPro" id="IPR028027">
    <property type="entry name" value="SPMAP1"/>
</dbReference>